<evidence type="ECO:0000256" key="6">
    <source>
        <dbReference type="SAM" id="MobiDB-lite"/>
    </source>
</evidence>
<dbReference type="Gene3D" id="1.20.1250.20">
    <property type="entry name" value="MFS general substrate transporter like domains"/>
    <property type="match status" value="1"/>
</dbReference>
<dbReference type="InterPro" id="IPR050814">
    <property type="entry name" value="Myo-inositol_Transporter"/>
</dbReference>
<evidence type="ECO:0000256" key="7">
    <source>
        <dbReference type="SAM" id="Phobius"/>
    </source>
</evidence>
<name>A0A9P8IDI5_9PEZI</name>
<keyword evidence="9" id="KW-1185">Reference proteome</keyword>
<comment type="subcellular location">
    <subcellularLocation>
        <location evidence="1">Membrane</location>
    </subcellularLocation>
</comment>
<sequence>MAARAPEPAITDQLKDNPIENIGETDLKRYVETLYEEKFRDNGSVTLEELIAGAELARNFGNHDDHIEDDTPQHGKTSPSVTSNSQFLGKRERNAIKVQRSLAFWREPKDLLVTLAGIKLQTAISAFDTLVRLRKERILAAEELCYIHFQIQAERLDSLGENKLDFNRQLPRIPFSDRLARLGTLARNRRSAAASMIVMLSQQLSGINILAFLASVFFDTAGLRPQPTNPADKSNTNDSLRLTIGFGAANAVFSIIAYFLIEPLEVENRQKSKLPAWMHGRRSLLLLSLGGGTLMLLILTFLLGLKEGNPAKLPVVMLFIILFTLCYSPGAGCVPFLYSAEVWPNEGREIGMSWAVFWNFLGAGILALLVPRGFQWGPSKLFGVFTALSFVGFLLVWLFVPTTDYAISLEDMSAKFNSSLIEYGKKNLVRLNPLARKSEVATSQGSNVPPVAESGT</sequence>
<dbReference type="SUPFAM" id="SSF103473">
    <property type="entry name" value="MFS general substrate transporter"/>
    <property type="match status" value="1"/>
</dbReference>
<dbReference type="InterPro" id="IPR036259">
    <property type="entry name" value="MFS_trans_sf"/>
</dbReference>
<dbReference type="AlphaFoldDB" id="A0A9P8IDI5"/>
<evidence type="ECO:0000313" key="8">
    <source>
        <dbReference type="EMBL" id="KAH0547679.1"/>
    </source>
</evidence>
<dbReference type="PANTHER" id="PTHR48020">
    <property type="entry name" value="PROTON MYO-INOSITOL COTRANSPORTER"/>
    <property type="match status" value="1"/>
</dbReference>
<evidence type="ECO:0000256" key="2">
    <source>
        <dbReference type="ARBA" id="ARBA00022448"/>
    </source>
</evidence>
<dbReference type="GO" id="GO:0016020">
    <property type="term" value="C:membrane"/>
    <property type="evidence" value="ECO:0007669"/>
    <property type="project" value="UniProtKB-SubCell"/>
</dbReference>
<keyword evidence="3 7" id="KW-0812">Transmembrane</keyword>
<comment type="caution">
    <text evidence="8">The sequence shown here is derived from an EMBL/GenBank/DDBJ whole genome shotgun (WGS) entry which is preliminary data.</text>
</comment>
<keyword evidence="4 7" id="KW-1133">Transmembrane helix</keyword>
<feature type="region of interest" description="Disordered" evidence="6">
    <location>
        <begin position="61"/>
        <end position="87"/>
    </location>
</feature>
<evidence type="ECO:0000256" key="1">
    <source>
        <dbReference type="ARBA" id="ARBA00004370"/>
    </source>
</evidence>
<evidence type="ECO:0000256" key="5">
    <source>
        <dbReference type="ARBA" id="ARBA00023136"/>
    </source>
</evidence>
<evidence type="ECO:0000256" key="4">
    <source>
        <dbReference type="ARBA" id="ARBA00022989"/>
    </source>
</evidence>
<accession>A0A9P8IDI5</accession>
<protein>
    <recommendedName>
        <fullName evidence="10">Major facilitator superfamily (MFS) profile domain-containing protein</fullName>
    </recommendedName>
</protein>
<evidence type="ECO:0000313" key="9">
    <source>
        <dbReference type="Proteomes" id="UP000698800"/>
    </source>
</evidence>
<feature type="transmembrane region" description="Helical" evidence="7">
    <location>
        <begin position="350"/>
        <end position="369"/>
    </location>
</feature>
<dbReference type="EMBL" id="JAGHQL010000002">
    <property type="protein sequence ID" value="KAH0547679.1"/>
    <property type="molecule type" value="Genomic_DNA"/>
</dbReference>
<proteinExistence type="predicted"/>
<feature type="transmembrane region" description="Helical" evidence="7">
    <location>
        <begin position="315"/>
        <end position="338"/>
    </location>
</feature>
<feature type="compositionally biased region" description="Polar residues" evidence="6">
    <location>
        <begin position="74"/>
        <end position="87"/>
    </location>
</feature>
<gene>
    <name evidence="8" type="ORF">FGG08_000168</name>
</gene>
<dbReference type="InterPro" id="IPR005828">
    <property type="entry name" value="MFS_sugar_transport-like"/>
</dbReference>
<dbReference type="PANTHER" id="PTHR48020:SF40">
    <property type="entry name" value="MAJOR FACILITATOR SUPERFAMILY (MFS) PROFILE DOMAIN-CONTAINING PROTEIN"/>
    <property type="match status" value="1"/>
</dbReference>
<reference evidence="8" key="1">
    <citation type="submission" date="2021-03" db="EMBL/GenBank/DDBJ databases">
        <title>Comparative genomics and phylogenomic investigation of the class Geoglossomycetes provide insights into ecological specialization and systematics.</title>
        <authorList>
            <person name="Melie T."/>
            <person name="Pirro S."/>
            <person name="Miller A.N."/>
            <person name="Quandt A."/>
        </authorList>
    </citation>
    <scope>NUCLEOTIDE SEQUENCE</scope>
    <source>
        <strain evidence="8">GBOQ0MN5Z8</strain>
    </source>
</reference>
<keyword evidence="2" id="KW-0813">Transport</keyword>
<feature type="transmembrane region" description="Helical" evidence="7">
    <location>
        <begin position="381"/>
        <end position="400"/>
    </location>
</feature>
<feature type="transmembrane region" description="Helical" evidence="7">
    <location>
        <begin position="197"/>
        <end position="218"/>
    </location>
</feature>
<dbReference type="OrthoDB" id="4540492at2759"/>
<organism evidence="8 9">
    <name type="scientific">Glutinoglossum americanum</name>
    <dbReference type="NCBI Taxonomy" id="1670608"/>
    <lineage>
        <taxon>Eukaryota</taxon>
        <taxon>Fungi</taxon>
        <taxon>Dikarya</taxon>
        <taxon>Ascomycota</taxon>
        <taxon>Pezizomycotina</taxon>
        <taxon>Geoglossomycetes</taxon>
        <taxon>Geoglossales</taxon>
        <taxon>Geoglossaceae</taxon>
        <taxon>Glutinoglossum</taxon>
    </lineage>
</organism>
<feature type="compositionally biased region" description="Basic and acidic residues" evidence="6">
    <location>
        <begin position="61"/>
        <end position="73"/>
    </location>
</feature>
<dbReference type="GO" id="GO:0022857">
    <property type="term" value="F:transmembrane transporter activity"/>
    <property type="evidence" value="ECO:0007669"/>
    <property type="project" value="InterPro"/>
</dbReference>
<dbReference type="Proteomes" id="UP000698800">
    <property type="component" value="Unassembled WGS sequence"/>
</dbReference>
<evidence type="ECO:0008006" key="10">
    <source>
        <dbReference type="Google" id="ProtNLM"/>
    </source>
</evidence>
<feature type="transmembrane region" description="Helical" evidence="7">
    <location>
        <begin position="242"/>
        <end position="261"/>
    </location>
</feature>
<evidence type="ECO:0000256" key="3">
    <source>
        <dbReference type="ARBA" id="ARBA00022692"/>
    </source>
</evidence>
<dbReference type="Pfam" id="PF00083">
    <property type="entry name" value="Sugar_tr"/>
    <property type="match status" value="1"/>
</dbReference>
<feature type="transmembrane region" description="Helical" evidence="7">
    <location>
        <begin position="282"/>
        <end position="303"/>
    </location>
</feature>
<keyword evidence="5 7" id="KW-0472">Membrane</keyword>